<dbReference type="Pfam" id="PF03828">
    <property type="entry name" value="PAP_assoc"/>
    <property type="match status" value="1"/>
</dbReference>
<evidence type="ECO:0000259" key="4">
    <source>
        <dbReference type="Pfam" id="PF03828"/>
    </source>
</evidence>
<dbReference type="SUPFAM" id="SSF81631">
    <property type="entry name" value="PAP/OAS1 substrate-binding domain"/>
    <property type="match status" value="1"/>
</dbReference>
<organism evidence="6">
    <name type="scientific">Palpitomonas bilix</name>
    <dbReference type="NCBI Taxonomy" id="652834"/>
    <lineage>
        <taxon>Eukaryota</taxon>
        <taxon>Eukaryota incertae sedis</taxon>
    </lineage>
</organism>
<feature type="region of interest" description="Disordered" evidence="3">
    <location>
        <begin position="1"/>
        <end position="74"/>
    </location>
</feature>
<feature type="compositionally biased region" description="Basic and acidic residues" evidence="3">
    <location>
        <begin position="52"/>
        <end position="61"/>
    </location>
</feature>
<evidence type="ECO:0000259" key="5">
    <source>
        <dbReference type="Pfam" id="PF22600"/>
    </source>
</evidence>
<dbReference type="GO" id="GO:0031499">
    <property type="term" value="C:TRAMP complex"/>
    <property type="evidence" value="ECO:0007669"/>
    <property type="project" value="TreeGrafter"/>
</dbReference>
<dbReference type="AlphaFoldDB" id="A0A7S3DCU6"/>
<dbReference type="CDD" id="cd05402">
    <property type="entry name" value="NT_PAP_TUTase"/>
    <property type="match status" value="1"/>
</dbReference>
<dbReference type="Gene3D" id="3.30.460.10">
    <property type="entry name" value="Beta Polymerase, domain 2"/>
    <property type="match status" value="1"/>
</dbReference>
<dbReference type="GO" id="GO:0003729">
    <property type="term" value="F:mRNA binding"/>
    <property type="evidence" value="ECO:0007669"/>
    <property type="project" value="TreeGrafter"/>
</dbReference>
<feature type="compositionally biased region" description="Acidic residues" evidence="3">
    <location>
        <begin position="10"/>
        <end position="34"/>
    </location>
</feature>
<dbReference type="InterPro" id="IPR045862">
    <property type="entry name" value="Trf4-like"/>
</dbReference>
<dbReference type="GO" id="GO:1990817">
    <property type="term" value="F:poly(A) RNA polymerase activity"/>
    <property type="evidence" value="ECO:0007669"/>
    <property type="project" value="InterPro"/>
</dbReference>
<feature type="region of interest" description="Disordered" evidence="3">
    <location>
        <begin position="124"/>
        <end position="154"/>
    </location>
</feature>
<evidence type="ECO:0008006" key="7">
    <source>
        <dbReference type="Google" id="ProtNLM"/>
    </source>
</evidence>
<dbReference type="InterPro" id="IPR002058">
    <property type="entry name" value="PAP_assoc"/>
</dbReference>
<feature type="region of interest" description="Disordered" evidence="3">
    <location>
        <begin position="518"/>
        <end position="629"/>
    </location>
</feature>
<evidence type="ECO:0000313" key="6">
    <source>
        <dbReference type="EMBL" id="CAE0253678.1"/>
    </source>
</evidence>
<sequence>MSALPITSWSDEEGDSEEEVFEPEEEHGLDEEETETRTEKQSENSSSVDAQSECKDDKGGDENVSISLEGEKSIFGEIVEQPKTRFAADLRERVKAIKLKKDKAPSEGGLGDIVELMDDDVTRKRRRESRGEERQSKQTTCASASKASDGAAGVEATMFPPSWARGSTKHMDLCDRLHEEILEFSHYHSLTRDEKEFRNAAVERLTKVAKSIWPDSDTMVFGSYSTGLSLPTSDVDVVVFVKGYEKERARRDEIEKKYGSQADEINKLASVHLLRALEKTIRQCELAKTIISIEKARVPILKIVDAKTSISLDICFNNPSGIDNSKYIAKTLKEKPELVPIILILKSFLQQRELHETFKGGIGSYLLTLMTLSHIQLHPMYRKRDSFKTLPEVNLGCLLMDFFQVYGKGFNYGDLGVVVEGRGKLIDKTLRDDYEEKRANGLCVVDPVAGADIGKGAWNIGIIRQAFEHAFFRLSGIVMKKGGVASTKYLLPLILSAERERDFRDSIGVVGDLLPARERESHSRNEKHAKRSSKHTKGHSHGSHPSSKTTASAGEARHGKRGSSSLKHKSKSNSGVGGVKKVIEKSSKKKHHHSHSTSSGEKSSRSHHSRSSHHPKGEQRRIVIQRQRN</sequence>
<dbReference type="GO" id="GO:0043634">
    <property type="term" value="P:polyadenylation-dependent ncRNA catabolic process"/>
    <property type="evidence" value="ECO:0007669"/>
    <property type="project" value="TreeGrafter"/>
</dbReference>
<feature type="compositionally biased region" description="Basic residues" evidence="3">
    <location>
        <begin position="605"/>
        <end position="614"/>
    </location>
</feature>
<dbReference type="Pfam" id="PF22600">
    <property type="entry name" value="MTPAP-like_central"/>
    <property type="match status" value="1"/>
</dbReference>
<dbReference type="Gene3D" id="1.10.1410.10">
    <property type="match status" value="1"/>
</dbReference>
<dbReference type="GO" id="GO:0031123">
    <property type="term" value="P:RNA 3'-end processing"/>
    <property type="evidence" value="ECO:0007669"/>
    <property type="project" value="TreeGrafter"/>
</dbReference>
<evidence type="ECO:0000256" key="1">
    <source>
        <dbReference type="ARBA" id="ARBA00022723"/>
    </source>
</evidence>
<protein>
    <recommendedName>
        <fullName evidence="7">Polynucleotide adenylyltransferase</fullName>
    </recommendedName>
</protein>
<dbReference type="PANTHER" id="PTHR23092:SF15">
    <property type="entry name" value="INACTIVE NON-CANONICAL POLY(A) RNA POLYMERASE PROTEIN TRF4-2-RELATED"/>
    <property type="match status" value="1"/>
</dbReference>
<dbReference type="InterPro" id="IPR054708">
    <property type="entry name" value="MTPAP-like_central"/>
</dbReference>
<feature type="compositionally biased region" description="Basic residues" evidence="3">
    <location>
        <begin position="558"/>
        <end position="571"/>
    </location>
</feature>
<dbReference type="EMBL" id="HBIB01024255">
    <property type="protein sequence ID" value="CAE0253678.1"/>
    <property type="molecule type" value="Transcribed_RNA"/>
</dbReference>
<feature type="domain" description="PAP-associated" evidence="4">
    <location>
        <begin position="394"/>
        <end position="448"/>
    </location>
</feature>
<feature type="compositionally biased region" description="Low complexity" evidence="3">
    <location>
        <begin position="142"/>
        <end position="153"/>
    </location>
</feature>
<name>A0A7S3DCU6_9EUKA</name>
<dbReference type="SUPFAM" id="SSF81301">
    <property type="entry name" value="Nucleotidyltransferase"/>
    <property type="match status" value="1"/>
</dbReference>
<evidence type="ECO:0000256" key="3">
    <source>
        <dbReference type="SAM" id="MobiDB-lite"/>
    </source>
</evidence>
<accession>A0A7S3DCU6</accession>
<feature type="compositionally biased region" description="Basic residues" evidence="3">
    <location>
        <begin position="527"/>
        <end position="542"/>
    </location>
</feature>
<keyword evidence="1" id="KW-0479">Metal-binding</keyword>
<dbReference type="InterPro" id="IPR043519">
    <property type="entry name" value="NT_sf"/>
</dbReference>
<reference evidence="6" key="1">
    <citation type="submission" date="2021-01" db="EMBL/GenBank/DDBJ databases">
        <authorList>
            <person name="Corre E."/>
            <person name="Pelletier E."/>
            <person name="Niang G."/>
            <person name="Scheremetjew M."/>
            <person name="Finn R."/>
            <person name="Kale V."/>
            <person name="Holt S."/>
            <person name="Cochrane G."/>
            <person name="Meng A."/>
            <person name="Brown T."/>
            <person name="Cohen L."/>
        </authorList>
    </citation>
    <scope>NUCLEOTIDE SEQUENCE</scope>
    <source>
        <strain evidence="6">NIES-2562</strain>
    </source>
</reference>
<evidence type="ECO:0000256" key="2">
    <source>
        <dbReference type="ARBA" id="ARBA00022842"/>
    </source>
</evidence>
<feature type="domain" description="Poly(A) RNA polymerase mitochondrial-like central palm" evidence="5">
    <location>
        <begin position="177"/>
        <end position="328"/>
    </location>
</feature>
<dbReference type="GO" id="GO:0005730">
    <property type="term" value="C:nucleolus"/>
    <property type="evidence" value="ECO:0007669"/>
    <property type="project" value="TreeGrafter"/>
</dbReference>
<proteinExistence type="predicted"/>
<dbReference type="PANTHER" id="PTHR23092">
    <property type="entry name" value="POLY(A) RNA POLYMERASE"/>
    <property type="match status" value="1"/>
</dbReference>
<keyword evidence="2" id="KW-0460">Magnesium</keyword>
<dbReference type="GO" id="GO:0046872">
    <property type="term" value="F:metal ion binding"/>
    <property type="evidence" value="ECO:0007669"/>
    <property type="project" value="UniProtKB-KW"/>
</dbReference>
<gene>
    <name evidence="6" type="ORF">PBIL07802_LOCUS15913</name>
</gene>